<sequence>MTAQDASAGRSGNRDARPTRGPGAIPAMVDRLYELAEERECISLGELVRTIGAQGHSPLLMVCALLMVLPTGMIPGIGGALGLIVAIIGLQMLRGRSGIWLPKMFAKREFTAEHIRKLAEWIRPHSERVHRHMRMRAEWLAQGSVSLSVVAVILMISGGSLVVLGAIPVATPLMGLPVALYALGILARDGVVVGIAHVLVVAVSALGFYIQLSG</sequence>
<keyword evidence="3" id="KW-0614">Plasmid</keyword>
<dbReference type="AlphaFoldDB" id="A0A1U7DCU1"/>
<geneLocation type="plasmid" evidence="4">
    <name>ptpro1</name>
</geneLocation>
<dbReference type="InterPro" id="IPR010331">
    <property type="entry name" value="ExoD"/>
</dbReference>
<dbReference type="PANTHER" id="PTHR41795:SF1">
    <property type="entry name" value="EXOPOLYSACCHARIDE SYNTHESIS PROTEIN"/>
    <property type="match status" value="1"/>
</dbReference>
<feature type="transmembrane region" description="Helical" evidence="2">
    <location>
        <begin position="190"/>
        <end position="210"/>
    </location>
</feature>
<gene>
    <name evidence="3" type="ORF">Ga0080559_TMP382</name>
</gene>
<protein>
    <recommendedName>
        <fullName evidence="5">Exopolysaccharide synthesis, ExoD</fullName>
    </recommendedName>
</protein>
<dbReference type="PIRSF" id="PIRSF033239">
    <property type="entry name" value="ExoD"/>
    <property type="match status" value="1"/>
</dbReference>
<keyword evidence="4" id="KW-1185">Reference proteome</keyword>
<dbReference type="PANTHER" id="PTHR41795">
    <property type="entry name" value="EXOPOLYSACCHARIDE SYNTHESIS PROTEIN"/>
    <property type="match status" value="1"/>
</dbReference>
<feature type="region of interest" description="Disordered" evidence="1">
    <location>
        <begin position="1"/>
        <end position="23"/>
    </location>
</feature>
<dbReference type="OrthoDB" id="7949130at2"/>
<feature type="transmembrane region" description="Helical" evidence="2">
    <location>
        <begin position="139"/>
        <end position="156"/>
    </location>
</feature>
<evidence type="ECO:0008006" key="5">
    <source>
        <dbReference type="Google" id="ProtNLM"/>
    </source>
</evidence>
<dbReference type="EMBL" id="CP014797">
    <property type="protein sequence ID" value="APX25865.1"/>
    <property type="molecule type" value="Genomic_DNA"/>
</dbReference>
<keyword evidence="2" id="KW-1133">Transmembrane helix</keyword>
<dbReference type="RefSeq" id="WP_076625615.1">
    <property type="nucleotide sequence ID" value="NZ_CP014797.1"/>
</dbReference>
<dbReference type="KEGG" id="tpro:Ga0080559_TMP382"/>
<proteinExistence type="predicted"/>
<evidence type="ECO:0000313" key="4">
    <source>
        <dbReference type="Proteomes" id="UP000186559"/>
    </source>
</evidence>
<reference evidence="3 4" key="1">
    <citation type="submission" date="2016-03" db="EMBL/GenBank/DDBJ databases">
        <title>Deep-sea bacteria in the southern Pacific.</title>
        <authorList>
            <person name="Tang K."/>
        </authorList>
    </citation>
    <scope>NUCLEOTIDE SEQUENCE [LARGE SCALE GENOMIC DNA]</scope>
    <source>
        <strain evidence="3 4">JLT2016</strain>
        <plasmid evidence="4">Plasmid ptpro1</plasmid>
    </source>
</reference>
<evidence type="ECO:0000256" key="1">
    <source>
        <dbReference type="SAM" id="MobiDB-lite"/>
    </source>
</evidence>
<evidence type="ECO:0000313" key="3">
    <source>
        <dbReference type="EMBL" id="APX25865.1"/>
    </source>
</evidence>
<dbReference type="Pfam" id="PF06055">
    <property type="entry name" value="ExoD"/>
    <property type="match status" value="1"/>
</dbReference>
<name>A0A1U7DCU1_9RHOB</name>
<feature type="transmembrane region" description="Helical" evidence="2">
    <location>
        <begin position="162"/>
        <end position="183"/>
    </location>
</feature>
<feature type="transmembrane region" description="Helical" evidence="2">
    <location>
        <begin position="59"/>
        <end position="90"/>
    </location>
</feature>
<dbReference type="Proteomes" id="UP000186559">
    <property type="component" value="Plasmid pTPRO1"/>
</dbReference>
<accession>A0A1U7DCU1</accession>
<organism evidence="3 4">
    <name type="scientific">Salipiger profundus</name>
    <dbReference type="NCBI Taxonomy" id="1229727"/>
    <lineage>
        <taxon>Bacteria</taxon>
        <taxon>Pseudomonadati</taxon>
        <taxon>Pseudomonadota</taxon>
        <taxon>Alphaproteobacteria</taxon>
        <taxon>Rhodobacterales</taxon>
        <taxon>Roseobacteraceae</taxon>
        <taxon>Salipiger</taxon>
    </lineage>
</organism>
<keyword evidence="2" id="KW-0472">Membrane</keyword>
<keyword evidence="2" id="KW-0812">Transmembrane</keyword>
<evidence type="ECO:0000256" key="2">
    <source>
        <dbReference type="SAM" id="Phobius"/>
    </source>
</evidence>